<dbReference type="InterPro" id="IPR038766">
    <property type="entry name" value="Membrane_comp_ABC_pdt"/>
</dbReference>
<reference evidence="10" key="1">
    <citation type="submission" date="2020-08" db="EMBL/GenBank/DDBJ databases">
        <title>Genome public.</title>
        <authorList>
            <person name="Liu C."/>
            <person name="Sun Q."/>
        </authorList>
    </citation>
    <scope>NUCLEOTIDE SEQUENCE</scope>
    <source>
        <strain evidence="10">BX7</strain>
    </source>
</reference>
<dbReference type="Proteomes" id="UP000620366">
    <property type="component" value="Unassembled WGS sequence"/>
</dbReference>
<evidence type="ECO:0000256" key="6">
    <source>
        <dbReference type="SAM" id="Coils"/>
    </source>
</evidence>
<feature type="transmembrane region" description="Helical" evidence="8">
    <location>
        <begin position="755"/>
        <end position="778"/>
    </location>
</feature>
<dbReference type="PANTHER" id="PTHR30287:SF1">
    <property type="entry name" value="INNER MEMBRANE PROTEIN"/>
    <property type="match status" value="1"/>
</dbReference>
<evidence type="ECO:0000256" key="3">
    <source>
        <dbReference type="ARBA" id="ARBA00022692"/>
    </source>
</evidence>
<feature type="transmembrane region" description="Helical" evidence="8">
    <location>
        <begin position="1106"/>
        <end position="1126"/>
    </location>
</feature>
<evidence type="ECO:0000256" key="5">
    <source>
        <dbReference type="ARBA" id="ARBA00023136"/>
    </source>
</evidence>
<dbReference type="GO" id="GO:0005886">
    <property type="term" value="C:plasma membrane"/>
    <property type="evidence" value="ECO:0007669"/>
    <property type="project" value="UniProtKB-SubCell"/>
</dbReference>
<evidence type="ECO:0000313" key="11">
    <source>
        <dbReference type="Proteomes" id="UP000620366"/>
    </source>
</evidence>
<sequence>MSRSFLKDIFREIWKTRTRFLSIFAIVALGVGFFAGIKATGPDMKLTADTFFKENNLMDMRLVSTYGFTEDDVQALRSLSVVEGLMPSYSVDAVVTGDGAGRVVRLHAYPETRGEGDPDYINRPVLKAGRYPEKPGECLIEANGDVVSGFTGGSKSGLSIGDVLELESGDSENPITDSLRHSSYTIVGMVESPYYISFERGNTTIGSGSVTYYAMLPESEFKTEVYTEVYLTVRGTADVKSYEQEYAALLKKARVNIEAVGERREIERYEEIVAEAREKIDDAKLELADGEKTQQEELSKARRELDDAREELRDGERELADAQREFDEKIADAEQQLADARQELADGETEYADGVAEYEKGLAEYNEGVADFEEGRLEYLDAKAKADIEIPKAEAEIADAERQIYEAVMSIDAGWRKVSAGWDEIAANEEKLRQGQTALEQGQQLLASLRVVAAAPTAVSDEQAAAIVAGASAYEPTLGAFVQSYIEQAKAGTLDPGAAVVFGGMLDGMETQLDTQQQTIDRGWTEINSARSQLESAARSLESGERELKKAREELAEGKAELEENKKKLDDARIEIEDAERELSEAKTELDDAKKKLADARQELDDGYVTLAEKTAEFEDEKARGESELKKARNDLAEGRRELADGEREYEDGKRESDQEIADAKAEIADAEQELAELKTPVWYYYDRSDNAGAKGYYDNADRINAIAQIFPLFFLVVAALVCLTTMTRMVEEQRTQIGTVKALGYGKFAIASKYVLYAVVASLLGSAVGLAVGFWLFPTVIFNAYGIMYQLPDVLTPFHGGLALISTAAAVACTVVSALAACYRELATEPAQLMRPKAPKAGKRIFLERIGFLWNHLGFIQKVTARNLFRYKKRMLMTVVGIAGCAALMLTGFGVKDSINDIIAVQFDEIFHYDLMVILNDEQDGANEVRASVERDDRVGSSMLMLQDTYDAVADTGTMEVNLFVPQSGELLGQFVTMRERRSETPVAFDDTGAVITEKLATQLDLSPGDRISLRDSTGKSVEVPISGVMENYTYHYVFLSPALYESCFGEPPAFNGLTITMADGHAGEQEALSKDLLLDDAVLTATSTADIRDQFGDVIRSLDMVVIVLIVAAGALAFVVLYNLTNINVTERIREIATIKVLGFYDREVSAYVYRENMALTLIGTVAGLFGGVLLHHFVIVTAEIDIVMFGRQIQPMSYLYAAVMTFVFAIVVNLVMHQRLKKVSMVESLKSVE</sequence>
<dbReference type="Gene3D" id="1.20.120.330">
    <property type="entry name" value="Nucleotidyltransferases domain 2"/>
    <property type="match status" value="1"/>
</dbReference>
<proteinExistence type="predicted"/>
<evidence type="ECO:0000259" key="9">
    <source>
        <dbReference type="Pfam" id="PF02687"/>
    </source>
</evidence>
<evidence type="ECO:0000256" key="7">
    <source>
        <dbReference type="SAM" id="MobiDB-lite"/>
    </source>
</evidence>
<accession>A0A926DCK1</accession>
<evidence type="ECO:0000256" key="4">
    <source>
        <dbReference type="ARBA" id="ARBA00022989"/>
    </source>
</evidence>
<comment type="subcellular location">
    <subcellularLocation>
        <location evidence="1">Cell membrane</location>
        <topology evidence="1">Multi-pass membrane protein</topology>
    </subcellularLocation>
</comment>
<dbReference type="RefSeq" id="WP_249299846.1">
    <property type="nucleotide sequence ID" value="NZ_JACRSP010000002.1"/>
</dbReference>
<feature type="domain" description="ABC3 transporter permease C-terminal" evidence="9">
    <location>
        <begin position="1110"/>
        <end position="1219"/>
    </location>
</feature>
<comment type="caution">
    <text evidence="10">The sequence shown here is derived from an EMBL/GenBank/DDBJ whole genome shotgun (WGS) entry which is preliminary data.</text>
</comment>
<organism evidence="10 11">
    <name type="scientific">Feifania hominis</name>
    <dbReference type="NCBI Taxonomy" id="2763660"/>
    <lineage>
        <taxon>Bacteria</taxon>
        <taxon>Bacillati</taxon>
        <taxon>Bacillota</taxon>
        <taxon>Clostridia</taxon>
        <taxon>Eubacteriales</taxon>
        <taxon>Feifaniaceae</taxon>
        <taxon>Feifania</taxon>
    </lineage>
</organism>
<dbReference type="PANTHER" id="PTHR30287">
    <property type="entry name" value="MEMBRANE COMPONENT OF PREDICTED ABC SUPERFAMILY METABOLITE UPTAKE TRANSPORTER"/>
    <property type="match status" value="1"/>
</dbReference>
<feature type="coiled-coil region" evidence="6">
    <location>
        <begin position="259"/>
        <end position="350"/>
    </location>
</feature>
<evidence type="ECO:0000256" key="2">
    <source>
        <dbReference type="ARBA" id="ARBA00022475"/>
    </source>
</evidence>
<keyword evidence="5 8" id="KW-0472">Membrane</keyword>
<evidence type="ECO:0000256" key="1">
    <source>
        <dbReference type="ARBA" id="ARBA00004651"/>
    </source>
</evidence>
<dbReference type="Pfam" id="PF02687">
    <property type="entry name" value="FtsX"/>
    <property type="match status" value="2"/>
</dbReference>
<dbReference type="AlphaFoldDB" id="A0A926DCK1"/>
<gene>
    <name evidence="10" type="ORF">H8695_05230</name>
</gene>
<evidence type="ECO:0000256" key="8">
    <source>
        <dbReference type="SAM" id="Phobius"/>
    </source>
</evidence>
<protein>
    <submittedName>
        <fullName evidence="10">FtsX-like permease family protein</fullName>
    </submittedName>
</protein>
<keyword evidence="4 8" id="KW-1133">Transmembrane helix</keyword>
<feature type="transmembrane region" description="Helical" evidence="8">
    <location>
        <begin position="798"/>
        <end position="824"/>
    </location>
</feature>
<name>A0A926DCK1_9FIRM</name>
<dbReference type="EMBL" id="JACRSP010000002">
    <property type="protein sequence ID" value="MBC8536093.1"/>
    <property type="molecule type" value="Genomic_DNA"/>
</dbReference>
<feature type="transmembrane region" description="Helical" evidence="8">
    <location>
        <begin position="1201"/>
        <end position="1219"/>
    </location>
</feature>
<keyword evidence="2" id="KW-1003">Cell membrane</keyword>
<feature type="transmembrane region" description="Helical" evidence="8">
    <location>
        <begin position="706"/>
        <end position="727"/>
    </location>
</feature>
<dbReference type="InterPro" id="IPR003838">
    <property type="entry name" value="ABC3_permease_C"/>
</dbReference>
<feature type="transmembrane region" description="Helical" evidence="8">
    <location>
        <begin position="876"/>
        <end position="896"/>
    </location>
</feature>
<dbReference type="Gene3D" id="6.10.250.2200">
    <property type="match status" value="1"/>
</dbReference>
<keyword evidence="3 8" id="KW-0812">Transmembrane</keyword>
<feature type="region of interest" description="Disordered" evidence="7">
    <location>
        <begin position="619"/>
        <end position="659"/>
    </location>
</feature>
<feature type="transmembrane region" description="Helical" evidence="8">
    <location>
        <begin position="20"/>
        <end position="37"/>
    </location>
</feature>
<feature type="transmembrane region" description="Helical" evidence="8">
    <location>
        <begin position="1161"/>
        <end position="1181"/>
    </location>
</feature>
<keyword evidence="11" id="KW-1185">Reference proteome</keyword>
<evidence type="ECO:0000313" key="10">
    <source>
        <dbReference type="EMBL" id="MBC8536093.1"/>
    </source>
</evidence>
<feature type="domain" description="ABC3 transporter permease C-terminal" evidence="9">
    <location>
        <begin position="710"/>
        <end position="825"/>
    </location>
</feature>
<keyword evidence="6" id="KW-0175">Coiled coil</keyword>